<keyword evidence="2" id="KW-1185">Reference proteome</keyword>
<dbReference type="RefSeq" id="WP_205312884.1">
    <property type="nucleotide sequence ID" value="NZ_JAERPS020000005.1"/>
</dbReference>
<gene>
    <name evidence="1" type="ORF">I4W93_014005</name>
</gene>
<evidence type="ECO:0000313" key="1">
    <source>
        <dbReference type="EMBL" id="MBZ9612712.1"/>
    </source>
</evidence>
<proteinExistence type="predicted"/>
<comment type="caution">
    <text evidence="1">The sequence shown here is derived from an EMBL/GenBank/DDBJ whole genome shotgun (WGS) entry which is preliminary data.</text>
</comment>
<protein>
    <submittedName>
        <fullName evidence="1">DUF6387 family protein</fullName>
    </submittedName>
</protein>
<dbReference type="Proteomes" id="UP000663814">
    <property type="component" value="Unassembled WGS sequence"/>
</dbReference>
<evidence type="ECO:0000313" key="2">
    <source>
        <dbReference type="Proteomes" id="UP000663814"/>
    </source>
</evidence>
<reference evidence="1 2" key="2">
    <citation type="submission" date="2021-08" db="EMBL/GenBank/DDBJ databases">
        <title>Rheinheimera aquimaris sp. nov., isolated from seawater of the East Sea in Korea.</title>
        <authorList>
            <person name="Kim K.H."/>
            <person name="Wenting R."/>
            <person name="Kim K.R."/>
            <person name="Jeon C.O."/>
        </authorList>
    </citation>
    <scope>NUCLEOTIDE SEQUENCE [LARGE SCALE GENOMIC DNA]</scope>
    <source>
        <strain evidence="1 2">MA-13</strain>
    </source>
</reference>
<organism evidence="1 2">
    <name type="scientific">Rheinheimera maricola</name>
    <dbReference type="NCBI Taxonomy" id="2793282"/>
    <lineage>
        <taxon>Bacteria</taxon>
        <taxon>Pseudomonadati</taxon>
        <taxon>Pseudomonadota</taxon>
        <taxon>Gammaproteobacteria</taxon>
        <taxon>Chromatiales</taxon>
        <taxon>Chromatiaceae</taxon>
        <taxon>Rheinheimera</taxon>
    </lineage>
</organism>
<dbReference type="Pfam" id="PF19924">
    <property type="entry name" value="DUF6387"/>
    <property type="match status" value="1"/>
</dbReference>
<reference evidence="1 2" key="1">
    <citation type="submission" date="2020-12" db="EMBL/GenBank/DDBJ databases">
        <authorList>
            <person name="Ruan W."/>
            <person name="Khan S.A."/>
            <person name="Jeon C.O."/>
        </authorList>
    </citation>
    <scope>NUCLEOTIDE SEQUENCE [LARGE SCALE GENOMIC DNA]</scope>
    <source>
        <strain evidence="1 2">MA-13</strain>
    </source>
</reference>
<dbReference type="InterPro" id="IPR045664">
    <property type="entry name" value="DUF6387"/>
</dbReference>
<dbReference type="EMBL" id="JAERPS020000005">
    <property type="protein sequence ID" value="MBZ9612712.1"/>
    <property type="molecule type" value="Genomic_DNA"/>
</dbReference>
<accession>A0ABS7XAZ3</accession>
<sequence length="301" mass="34332">MTKTVNKNRATNLTEPDWFKPDVYNDWVKGATAGKLLIEILTRVDFLKNIDSNISDFDGSMEIERNHFLDSINNYGLIKWASRAKRAELRANAKAIYSPVKPVAIDDVVMAIKRIQAKGQTFTFTENRAGETILHTAQMRNHPVDFHLSDEMWLKIDLRNLSSDQFALEAKLYSLLYSDLFAPNNQKLPFMGRNYINQFKKLIDFNPLVYLDLVIWKVVTESAFSKQNMVNCFFEAKPNLFKADPENFFNRTVSSLMESMLGVDASGTVINDMALKKLSGWLASWNSNVGCSFASIPLNEF</sequence>
<name>A0ABS7XAZ3_9GAMM</name>